<evidence type="ECO:0000313" key="4">
    <source>
        <dbReference type="EMBL" id="CAI4016623.1"/>
    </source>
</evidence>
<dbReference type="Proteomes" id="UP001152797">
    <property type="component" value="Unassembled WGS sequence"/>
</dbReference>
<comment type="caution">
    <text evidence="4">The sequence shown here is derived from an EMBL/GenBank/DDBJ whole genome shotgun (WGS) entry which is preliminary data.</text>
</comment>
<dbReference type="Pfam" id="PF00789">
    <property type="entry name" value="UBX"/>
    <property type="match status" value="1"/>
</dbReference>
<dbReference type="SUPFAM" id="SSF51621">
    <property type="entry name" value="Phosphoenolpyruvate/pyruvate domain"/>
    <property type="match status" value="1"/>
</dbReference>
<evidence type="ECO:0000313" key="7">
    <source>
        <dbReference type="Proteomes" id="UP001152797"/>
    </source>
</evidence>
<proteinExistence type="predicted"/>
<dbReference type="InterPro" id="IPR039556">
    <property type="entry name" value="ICL/PEPM"/>
</dbReference>
<dbReference type="Gene3D" id="3.10.20.90">
    <property type="entry name" value="Phosphatidylinositol 3-kinase Catalytic Subunit, Chain A, domain 1"/>
    <property type="match status" value="1"/>
</dbReference>
<dbReference type="InterPro" id="IPR029071">
    <property type="entry name" value="Ubiquitin-like_domsf"/>
</dbReference>
<dbReference type="Gene3D" id="3.20.20.60">
    <property type="entry name" value="Phosphoenolpyruvate-binding domains"/>
    <property type="match status" value="1"/>
</dbReference>
<reference evidence="4" key="1">
    <citation type="submission" date="2022-10" db="EMBL/GenBank/DDBJ databases">
        <authorList>
            <person name="Chen Y."/>
            <person name="Dougan E. K."/>
            <person name="Chan C."/>
            <person name="Rhodes N."/>
            <person name="Thang M."/>
        </authorList>
    </citation>
    <scope>NUCLEOTIDE SEQUENCE</scope>
</reference>
<dbReference type="PANTHER" id="PTHR42905">
    <property type="entry name" value="PHOSPHOENOLPYRUVATE CARBOXYLASE"/>
    <property type="match status" value="1"/>
</dbReference>
<keyword evidence="7" id="KW-1185">Reference proteome</keyword>
<feature type="transmembrane region" description="Helical" evidence="2">
    <location>
        <begin position="526"/>
        <end position="545"/>
    </location>
</feature>
<feature type="domain" description="UBX" evidence="3">
    <location>
        <begin position="362"/>
        <end position="395"/>
    </location>
</feature>
<evidence type="ECO:0000256" key="1">
    <source>
        <dbReference type="SAM" id="MobiDB-lite"/>
    </source>
</evidence>
<feature type="transmembrane region" description="Helical" evidence="2">
    <location>
        <begin position="499"/>
        <end position="520"/>
    </location>
</feature>
<sequence>MAPTLAVSDRDCKRNPRTVDRLAHGLARDQFNNSVWLKCILFLAIRPELEVPEPRSAMAVGRAMGARMRSLMATECLALPGAYNGLVGRMVAQQGFKGSYFSGGALSASSGVPDIGLTSIDQFASRIKEVVSVSNLPLIADADTGFGEGEMVRRTVEEYCWAGAAGLHIEDQVFPKRCGHLDGKALVPIDVFVEKVERAAEASQRCSDGQFIVCARTDAAGVPGEGFDRAVERAGAYVKAGADMIFPEGLQSEEDFRKFAEEMRKLTGPAPGGGPFMLANMTEFGKTPYLTLQQFQDLGYHCVIYPVSTLRAAMKGVEECLQTLKEQGSLEPFLGRMQSRKELYELMDYKPLKEWTYPPVDVSKAKTKIQIRFHDGTRKAQEFNEDHTVGDLRAFCAQCVGGHREAFMKILREPGLQSLLIFQHQLTGCGISMVGRLVCAIAQGFLGQDFFGILNMLLSFTAGVFMFKEDERFASVYKCMASSLCQTCAAQGMGGTQCLMPFLVFSAISFILDLILRMGALAYPPYGIFVLMSWISQAAGAYFAWTAFKIMRDLEPTEGTEMGGGFALQGDQSEAPGGPSQAVQGSSFTPFTGSGTRLGG</sequence>
<keyword evidence="2" id="KW-0472">Membrane</keyword>
<dbReference type="EMBL" id="CAMXCT010006594">
    <property type="protein sequence ID" value="CAI4016623.1"/>
    <property type="molecule type" value="Genomic_DNA"/>
</dbReference>
<dbReference type="OrthoDB" id="429143at2759"/>
<keyword evidence="6" id="KW-0456">Lyase</keyword>
<dbReference type="SUPFAM" id="SSF54236">
    <property type="entry name" value="Ubiquitin-like"/>
    <property type="match status" value="1"/>
</dbReference>
<dbReference type="PROSITE" id="PS00161">
    <property type="entry name" value="ISOCITRATE_LYASE"/>
    <property type="match status" value="1"/>
</dbReference>
<dbReference type="InterPro" id="IPR040442">
    <property type="entry name" value="Pyrv_kinase-like_dom_sf"/>
</dbReference>
<evidence type="ECO:0000313" key="6">
    <source>
        <dbReference type="EMBL" id="CAL4803935.1"/>
    </source>
</evidence>
<accession>A0A9P1DXG6</accession>
<evidence type="ECO:0000313" key="5">
    <source>
        <dbReference type="EMBL" id="CAL1169998.1"/>
    </source>
</evidence>
<dbReference type="GO" id="GO:0016833">
    <property type="term" value="F:oxo-acid-lyase activity"/>
    <property type="evidence" value="ECO:0007669"/>
    <property type="project" value="UniProtKB-ARBA"/>
</dbReference>
<evidence type="ECO:0000256" key="2">
    <source>
        <dbReference type="SAM" id="Phobius"/>
    </source>
</evidence>
<dbReference type="InterPro" id="IPR018523">
    <property type="entry name" value="Isocitrate_lyase_ph_CS"/>
</dbReference>
<dbReference type="CDD" id="cd00377">
    <property type="entry name" value="ICL_PEPM"/>
    <property type="match status" value="1"/>
</dbReference>
<dbReference type="InterPro" id="IPR015813">
    <property type="entry name" value="Pyrv/PenolPyrv_kinase-like_dom"/>
</dbReference>
<keyword evidence="2" id="KW-1133">Transmembrane helix</keyword>
<dbReference type="PANTHER" id="PTHR42905:SF5">
    <property type="entry name" value="CARBOXYVINYL-CARBOXYPHOSPHONATE PHOSPHORYLMUTASE, CHLOROPLASTIC"/>
    <property type="match status" value="1"/>
</dbReference>
<evidence type="ECO:0000259" key="3">
    <source>
        <dbReference type="PROSITE" id="PS50033"/>
    </source>
</evidence>
<gene>
    <name evidence="4" type="ORF">C1SCF055_LOCUS41349</name>
</gene>
<organism evidence="4">
    <name type="scientific">Cladocopium goreaui</name>
    <dbReference type="NCBI Taxonomy" id="2562237"/>
    <lineage>
        <taxon>Eukaryota</taxon>
        <taxon>Sar</taxon>
        <taxon>Alveolata</taxon>
        <taxon>Dinophyceae</taxon>
        <taxon>Suessiales</taxon>
        <taxon>Symbiodiniaceae</taxon>
        <taxon>Cladocopium</taxon>
    </lineage>
</organism>
<reference evidence="5" key="2">
    <citation type="submission" date="2024-04" db="EMBL/GenBank/DDBJ databases">
        <authorList>
            <person name="Chen Y."/>
            <person name="Shah S."/>
            <person name="Dougan E. K."/>
            <person name="Thang M."/>
            <person name="Chan C."/>
        </authorList>
    </citation>
    <scope>NUCLEOTIDE SEQUENCE [LARGE SCALE GENOMIC DNA]</scope>
</reference>
<feature type="transmembrane region" description="Helical" evidence="2">
    <location>
        <begin position="450"/>
        <end position="467"/>
    </location>
</feature>
<name>A0A9P1DXG6_9DINO</name>
<dbReference type="Pfam" id="PF13714">
    <property type="entry name" value="PEP_mutase"/>
    <property type="match status" value="1"/>
</dbReference>
<dbReference type="EMBL" id="CAMXCT020006594">
    <property type="protein sequence ID" value="CAL1169998.1"/>
    <property type="molecule type" value="Genomic_DNA"/>
</dbReference>
<protein>
    <submittedName>
        <fullName evidence="6">Probable 2-methylisocitrate lyase 1 (2-MIC) (MICL) ((2R,3S)-2-methylisocitrate lyase)</fullName>
    </submittedName>
</protein>
<keyword evidence="2" id="KW-0812">Transmembrane</keyword>
<dbReference type="PROSITE" id="PS50033">
    <property type="entry name" value="UBX"/>
    <property type="match status" value="1"/>
</dbReference>
<feature type="compositionally biased region" description="Polar residues" evidence="1">
    <location>
        <begin position="581"/>
        <end position="600"/>
    </location>
</feature>
<dbReference type="AlphaFoldDB" id="A0A9P1DXG6"/>
<dbReference type="InterPro" id="IPR001012">
    <property type="entry name" value="UBX_dom"/>
</dbReference>
<feature type="region of interest" description="Disordered" evidence="1">
    <location>
        <begin position="562"/>
        <end position="600"/>
    </location>
</feature>
<dbReference type="EMBL" id="CAMXCT030006594">
    <property type="protein sequence ID" value="CAL4803935.1"/>
    <property type="molecule type" value="Genomic_DNA"/>
</dbReference>